<keyword evidence="5" id="KW-0805">Transcription regulation</keyword>
<evidence type="ECO:0000313" key="10">
    <source>
        <dbReference type="Proteomes" id="UP000319837"/>
    </source>
</evidence>
<accession>A0A553SMY9</accession>
<dbReference type="GO" id="GO:0030170">
    <property type="term" value="F:pyridoxal phosphate binding"/>
    <property type="evidence" value="ECO:0007669"/>
    <property type="project" value="InterPro"/>
</dbReference>
<evidence type="ECO:0000256" key="3">
    <source>
        <dbReference type="ARBA" id="ARBA00022576"/>
    </source>
</evidence>
<reference evidence="10" key="1">
    <citation type="submission" date="2018-10" db="EMBL/GenBank/DDBJ databases">
        <title>FDA dAtabase for Regulatory Grade micrObial Sequences (FDA-ARGOS): Supporting development and validation of Infectious Disease Dx tests.</title>
        <authorList>
            <person name="Minogue T."/>
            <person name="Wolcott M."/>
            <person name="Wasieloski L."/>
            <person name="Aguilar W."/>
            <person name="Moore D."/>
            <person name="Tallon L."/>
            <person name="Sadzewicz L."/>
            <person name="Sengamalay N."/>
            <person name="Ott S."/>
            <person name="Godinez A."/>
            <person name="Nagaraj S."/>
            <person name="Vavikolanu K."/>
            <person name="Vyas G."/>
            <person name="Nadendla S."/>
            <person name="George J."/>
            <person name="Sichtig H."/>
        </authorList>
    </citation>
    <scope>NUCLEOTIDE SEQUENCE [LARGE SCALE GENOMIC DNA]</scope>
    <source>
        <strain evidence="10">FDAARGOS_343</strain>
    </source>
</reference>
<dbReference type="PRINTS" id="PR00035">
    <property type="entry name" value="HTHGNTR"/>
</dbReference>
<dbReference type="InterPro" id="IPR051446">
    <property type="entry name" value="HTH_trans_reg/aminotransferase"/>
</dbReference>
<comment type="caution">
    <text evidence="9">The sequence shown here is derived from an EMBL/GenBank/DDBJ whole genome shotgun (WGS) entry which is preliminary data.</text>
</comment>
<dbReference type="InterPro" id="IPR000524">
    <property type="entry name" value="Tscrpt_reg_HTH_GntR"/>
</dbReference>
<dbReference type="InterPro" id="IPR004839">
    <property type="entry name" value="Aminotransferase_I/II_large"/>
</dbReference>
<dbReference type="CDD" id="cd00609">
    <property type="entry name" value="AAT_like"/>
    <property type="match status" value="1"/>
</dbReference>
<evidence type="ECO:0000256" key="5">
    <source>
        <dbReference type="ARBA" id="ARBA00023015"/>
    </source>
</evidence>
<keyword evidence="6" id="KW-0238">DNA-binding</keyword>
<comment type="cofactor">
    <cofactor evidence="1">
        <name>pyridoxal 5'-phosphate</name>
        <dbReference type="ChEBI" id="CHEBI:597326"/>
    </cofactor>
</comment>
<keyword evidence="4" id="KW-0663">Pyridoxal phosphate</keyword>
<organism evidence="9 10">
    <name type="scientific">Niallia circulans</name>
    <name type="common">Bacillus circulans</name>
    <dbReference type="NCBI Taxonomy" id="1397"/>
    <lineage>
        <taxon>Bacteria</taxon>
        <taxon>Bacillati</taxon>
        <taxon>Bacillota</taxon>
        <taxon>Bacilli</taxon>
        <taxon>Bacillales</taxon>
        <taxon>Bacillaceae</taxon>
        <taxon>Niallia</taxon>
    </lineage>
</organism>
<dbReference type="InterPro" id="IPR036388">
    <property type="entry name" value="WH-like_DNA-bd_sf"/>
</dbReference>
<dbReference type="InterPro" id="IPR015424">
    <property type="entry name" value="PyrdxlP-dep_Trfase"/>
</dbReference>
<evidence type="ECO:0000256" key="6">
    <source>
        <dbReference type="ARBA" id="ARBA00023125"/>
    </source>
</evidence>
<keyword evidence="3 9" id="KW-0032">Aminotransferase</keyword>
<keyword evidence="7" id="KW-0804">Transcription</keyword>
<dbReference type="AlphaFoldDB" id="A0A553SMY9"/>
<dbReference type="PROSITE" id="PS50949">
    <property type="entry name" value="HTH_GNTR"/>
    <property type="match status" value="1"/>
</dbReference>
<dbReference type="Gene3D" id="1.10.10.10">
    <property type="entry name" value="Winged helix-like DNA-binding domain superfamily/Winged helix DNA-binding domain"/>
    <property type="match status" value="1"/>
</dbReference>
<evidence type="ECO:0000313" key="9">
    <source>
        <dbReference type="EMBL" id="TRZ38364.1"/>
    </source>
</evidence>
<dbReference type="SUPFAM" id="SSF53383">
    <property type="entry name" value="PLP-dependent transferases"/>
    <property type="match status" value="1"/>
</dbReference>
<sequence length="466" mass="52873">MVSCFIEKDSKTPIYKQLYEFYRNEMHSGNLKEGTKLPSVRALSVSLGISKNTVNEAYQQLVAEGYIESRLKKGYWVVPNLEFLPVSNNRMLQHAEKVHTVPVEMQFDFQYGDVDLEHFPMKIWKKCLQDSLEIAGKEVLLYGNKQGSVFLRQQIATYLYRSRGIKCNYEDIVISAGTNQLIRKIVSLFSDQKVTVAMENPGYDGVKQTFISAGCDVRHIPVSVEFGYDVQALKASGCKTAYITPSHQFPLGTIMPAATRLQVLKWAEQTESYIIEDDYDSEFRYEGAPIASLKGLDRHDRVIYAGTFSKSFLPSIRISYMVLPKALSDKLSHQSLDSQNASPILQHALALFMERDHFDRHLRKMKKIYKEKYEALNFALQKHMGNKIEIIGGKAGLHLLINVYDRSHAQLIENAWNHSIGVYSTASYYTQQTASHCPIILGFGGLSVEEIKEGIDSLATLWFGDC</sequence>
<dbReference type="GO" id="GO:0003677">
    <property type="term" value="F:DNA binding"/>
    <property type="evidence" value="ECO:0007669"/>
    <property type="project" value="UniProtKB-KW"/>
</dbReference>
<evidence type="ECO:0000256" key="4">
    <source>
        <dbReference type="ARBA" id="ARBA00022898"/>
    </source>
</evidence>
<evidence type="ECO:0000259" key="8">
    <source>
        <dbReference type="PROSITE" id="PS50949"/>
    </source>
</evidence>
<proteinExistence type="inferred from homology"/>
<dbReference type="Proteomes" id="UP000319837">
    <property type="component" value="Unassembled WGS sequence"/>
</dbReference>
<gene>
    <name evidence="9" type="ORF">CEQ21_23480</name>
</gene>
<evidence type="ECO:0000256" key="1">
    <source>
        <dbReference type="ARBA" id="ARBA00001933"/>
    </source>
</evidence>
<protein>
    <submittedName>
        <fullName evidence="9">PLP-dependent aminotransferase family protein</fullName>
    </submittedName>
</protein>
<dbReference type="Gene3D" id="3.40.640.10">
    <property type="entry name" value="Type I PLP-dependent aspartate aminotransferase-like (Major domain)"/>
    <property type="match status" value="1"/>
</dbReference>
<comment type="similarity">
    <text evidence="2">In the C-terminal section; belongs to the class-I pyridoxal-phosphate-dependent aminotransferase family.</text>
</comment>
<dbReference type="InterPro" id="IPR015421">
    <property type="entry name" value="PyrdxlP-dep_Trfase_major"/>
</dbReference>
<evidence type="ECO:0000256" key="2">
    <source>
        <dbReference type="ARBA" id="ARBA00005384"/>
    </source>
</evidence>
<dbReference type="RefSeq" id="WP_185766631.1">
    <property type="nucleotide sequence ID" value="NZ_RIBP01000004.1"/>
</dbReference>
<dbReference type="SUPFAM" id="SSF46785">
    <property type="entry name" value="Winged helix' DNA-binding domain"/>
    <property type="match status" value="1"/>
</dbReference>
<dbReference type="InterPro" id="IPR036390">
    <property type="entry name" value="WH_DNA-bd_sf"/>
</dbReference>
<name>A0A553SMY9_NIACI</name>
<dbReference type="PANTHER" id="PTHR46577:SF1">
    <property type="entry name" value="HTH-TYPE TRANSCRIPTIONAL REGULATORY PROTEIN GABR"/>
    <property type="match status" value="1"/>
</dbReference>
<dbReference type="GO" id="GO:0008483">
    <property type="term" value="F:transaminase activity"/>
    <property type="evidence" value="ECO:0007669"/>
    <property type="project" value="UniProtKB-KW"/>
</dbReference>
<feature type="domain" description="HTH gntR-type" evidence="8">
    <location>
        <begin position="12"/>
        <end position="80"/>
    </location>
</feature>
<dbReference type="GO" id="GO:0003700">
    <property type="term" value="F:DNA-binding transcription factor activity"/>
    <property type="evidence" value="ECO:0007669"/>
    <property type="project" value="InterPro"/>
</dbReference>
<dbReference type="PANTHER" id="PTHR46577">
    <property type="entry name" value="HTH-TYPE TRANSCRIPTIONAL REGULATORY PROTEIN GABR"/>
    <property type="match status" value="1"/>
</dbReference>
<dbReference type="CDD" id="cd07377">
    <property type="entry name" value="WHTH_GntR"/>
    <property type="match status" value="1"/>
</dbReference>
<keyword evidence="9" id="KW-0808">Transferase</keyword>
<dbReference type="Pfam" id="PF00155">
    <property type="entry name" value="Aminotran_1_2"/>
    <property type="match status" value="1"/>
</dbReference>
<dbReference type="EMBL" id="RIBP01000004">
    <property type="protein sequence ID" value="TRZ38364.1"/>
    <property type="molecule type" value="Genomic_DNA"/>
</dbReference>
<dbReference type="Pfam" id="PF00392">
    <property type="entry name" value="GntR"/>
    <property type="match status" value="1"/>
</dbReference>
<dbReference type="SMART" id="SM00345">
    <property type="entry name" value="HTH_GNTR"/>
    <property type="match status" value="1"/>
</dbReference>
<evidence type="ECO:0000256" key="7">
    <source>
        <dbReference type="ARBA" id="ARBA00023163"/>
    </source>
</evidence>